<feature type="transmembrane region" description="Helical" evidence="6">
    <location>
        <begin position="472"/>
        <end position="496"/>
    </location>
</feature>
<evidence type="ECO:0000256" key="6">
    <source>
        <dbReference type="SAM" id="Phobius"/>
    </source>
</evidence>
<feature type="transmembrane region" description="Helical" evidence="6">
    <location>
        <begin position="517"/>
        <end position="543"/>
    </location>
</feature>
<dbReference type="Gene3D" id="3.40.50.1820">
    <property type="entry name" value="alpha/beta hydrolase"/>
    <property type="match status" value="1"/>
</dbReference>
<evidence type="ECO:0000256" key="4">
    <source>
        <dbReference type="ARBA" id="ARBA00023136"/>
    </source>
</evidence>
<feature type="transmembrane region" description="Helical" evidence="6">
    <location>
        <begin position="433"/>
        <end position="452"/>
    </location>
</feature>
<dbReference type="GO" id="GO:0006629">
    <property type="term" value="P:lipid metabolic process"/>
    <property type="evidence" value="ECO:0007669"/>
    <property type="project" value="InterPro"/>
</dbReference>
<feature type="region of interest" description="Disordered" evidence="5">
    <location>
        <begin position="89"/>
        <end position="108"/>
    </location>
</feature>
<feature type="compositionally biased region" description="Low complexity" evidence="5">
    <location>
        <begin position="20"/>
        <end position="37"/>
    </location>
</feature>
<dbReference type="InterPro" id="IPR051218">
    <property type="entry name" value="Sec_MonoDiacylglyc_Lipase"/>
</dbReference>
<gene>
    <name evidence="9" type="ORF">Poli38472_009079</name>
</gene>
<evidence type="ECO:0000256" key="2">
    <source>
        <dbReference type="ARBA" id="ARBA00022692"/>
    </source>
</evidence>
<dbReference type="PANTHER" id="PTHR45856:SF11">
    <property type="entry name" value="FUNGAL LIPASE-LIKE DOMAIN-CONTAINING PROTEIN"/>
    <property type="match status" value="1"/>
</dbReference>
<feature type="domain" description="Fungal lipase-type" evidence="7">
    <location>
        <begin position="692"/>
        <end position="847"/>
    </location>
</feature>
<evidence type="ECO:0000256" key="5">
    <source>
        <dbReference type="SAM" id="MobiDB-lite"/>
    </source>
</evidence>
<evidence type="ECO:0000313" key="9">
    <source>
        <dbReference type="EMBL" id="TMW64912.1"/>
    </source>
</evidence>
<dbReference type="OrthoDB" id="194358at2759"/>
<reference evidence="9" key="1">
    <citation type="submission" date="2019-03" db="EMBL/GenBank/DDBJ databases">
        <title>Long read genome sequence of the mycoparasitic Pythium oligandrum ATCC 38472 isolated from sugarbeet rhizosphere.</title>
        <authorList>
            <person name="Gaulin E."/>
        </authorList>
    </citation>
    <scope>NUCLEOTIDE SEQUENCE</scope>
    <source>
        <strain evidence="9">ATCC 38472_TT</strain>
    </source>
</reference>
<dbReference type="Proteomes" id="UP000794436">
    <property type="component" value="Unassembled WGS sequence"/>
</dbReference>
<evidence type="ECO:0000256" key="1">
    <source>
        <dbReference type="ARBA" id="ARBA00004141"/>
    </source>
</evidence>
<feature type="transmembrane region" description="Helical" evidence="6">
    <location>
        <begin position="372"/>
        <end position="391"/>
    </location>
</feature>
<feature type="compositionally biased region" description="Basic and acidic residues" evidence="5">
    <location>
        <begin position="1"/>
        <end position="12"/>
    </location>
</feature>
<accession>A0A8K1CK27</accession>
<dbReference type="InterPro" id="IPR029058">
    <property type="entry name" value="AB_hydrolase_fold"/>
</dbReference>
<dbReference type="InterPro" id="IPR002921">
    <property type="entry name" value="Fungal_lipase-type"/>
</dbReference>
<name>A0A8K1CK27_PYTOL</name>
<dbReference type="CDD" id="cd00519">
    <property type="entry name" value="Lipase_3"/>
    <property type="match status" value="1"/>
</dbReference>
<comment type="caution">
    <text evidence="9">The sequence shown here is derived from an EMBL/GenBank/DDBJ whole genome shotgun (WGS) entry which is preliminary data.</text>
</comment>
<feature type="transmembrane region" description="Helical" evidence="6">
    <location>
        <begin position="340"/>
        <end position="360"/>
    </location>
</feature>
<evidence type="ECO:0000259" key="8">
    <source>
        <dbReference type="Pfam" id="PF06664"/>
    </source>
</evidence>
<dbReference type="SUPFAM" id="SSF53474">
    <property type="entry name" value="alpha/beta-Hydrolases"/>
    <property type="match status" value="1"/>
</dbReference>
<dbReference type="Pfam" id="PF01764">
    <property type="entry name" value="Lipase_3"/>
    <property type="match status" value="1"/>
</dbReference>
<proteinExistence type="predicted"/>
<dbReference type="Pfam" id="PF06664">
    <property type="entry name" value="WLS-like_TM"/>
    <property type="match status" value="1"/>
</dbReference>
<dbReference type="PANTHER" id="PTHR45856">
    <property type="entry name" value="ALPHA/BETA-HYDROLASES SUPERFAMILY PROTEIN"/>
    <property type="match status" value="1"/>
</dbReference>
<dbReference type="GO" id="GO:0016020">
    <property type="term" value="C:membrane"/>
    <property type="evidence" value="ECO:0007669"/>
    <property type="project" value="UniProtKB-SubCell"/>
</dbReference>
<evidence type="ECO:0000259" key="7">
    <source>
        <dbReference type="Pfam" id="PF01764"/>
    </source>
</evidence>
<dbReference type="EMBL" id="SPLM01000038">
    <property type="protein sequence ID" value="TMW64912.1"/>
    <property type="molecule type" value="Genomic_DNA"/>
</dbReference>
<protein>
    <recommendedName>
        <fullName evidence="11">Fungal lipase-like domain-containing protein</fullName>
    </recommendedName>
</protein>
<organism evidence="9 10">
    <name type="scientific">Pythium oligandrum</name>
    <name type="common">Mycoparasitic fungus</name>
    <dbReference type="NCBI Taxonomy" id="41045"/>
    <lineage>
        <taxon>Eukaryota</taxon>
        <taxon>Sar</taxon>
        <taxon>Stramenopiles</taxon>
        <taxon>Oomycota</taxon>
        <taxon>Peronosporomycetes</taxon>
        <taxon>Pythiales</taxon>
        <taxon>Pythiaceae</taxon>
        <taxon>Pythium</taxon>
    </lineage>
</organism>
<comment type="subcellular location">
    <subcellularLocation>
        <location evidence="1">Membrane</location>
        <topology evidence="1">Multi-pass membrane protein</topology>
    </subcellularLocation>
</comment>
<keyword evidence="2 6" id="KW-0812">Transmembrane</keyword>
<keyword evidence="3 6" id="KW-1133">Transmembrane helix</keyword>
<dbReference type="AlphaFoldDB" id="A0A8K1CK27"/>
<evidence type="ECO:0000256" key="3">
    <source>
        <dbReference type="ARBA" id="ARBA00022989"/>
    </source>
</evidence>
<keyword evidence="10" id="KW-1185">Reference proteome</keyword>
<evidence type="ECO:0000313" key="10">
    <source>
        <dbReference type="Proteomes" id="UP000794436"/>
    </source>
</evidence>
<feature type="region of interest" description="Disordered" evidence="5">
    <location>
        <begin position="1"/>
        <end position="53"/>
    </location>
</feature>
<feature type="compositionally biased region" description="Acidic residues" evidence="5">
    <location>
        <begin position="41"/>
        <end position="52"/>
    </location>
</feature>
<feature type="domain" description="Wntless-like transmembrane" evidence="8">
    <location>
        <begin position="334"/>
        <end position="591"/>
    </location>
</feature>
<sequence>MRAWTRRTEAPERAPLTPDASTASAARSAGRTASNAALMADDNEEEEGDDLENADRVYRPLLFQSKGYASSDLFRDDFEMRSRMSHSTRLLDADHSAERGHDQREPTQPKIRLETLSSRAAATVLWITYLSFALALAVPYLQSQGYLETVIKLPGGVCDPHHQPDEPCIYVDKAKNAARWSAYVNNVSWLAGSVQIRLNVDHLRNTSSGMGSALFANGLGDASNTTAMALDVLDESFAFHYDLYLYGLDLEIAPASKDWITTEYNQTVWVTCPSAVACNPAKLLDLSRDFDGMGGNGYESYLLIIVFKGLYPNVIGHNITYDFAYTKPAIHISELIIRSGFLLATVLALPCWLIAVLNFHESWRSVLPVQKWVLALGVVLILWQNPIYATIEWYRSISLRTRFVSDTCESFAQSFFYVFWLKLMDHEGNTKSLLRKVLFGLVLFGVDTSMTVLRMPKLFFEVVPPVQVQNEFYTLLGFIRIALLFAWLVWIARIGWRTSVHLRTLPYMSSRFQQLSYRFLFIETLLIFVYISIFSAIQVFFLLNTWYELGYDAFLQHSVHEFSKAHAGRSSLGKFIFLSVYVYLVMFVHLPPSTGEGIGLLATTAYHIQDRPRLDKYGFLTPDSHLFCVETAKLMLDLAWQAYFDPAGNPSPSGYGKLKLEEFGYELVTQVRGASTDTHAIVAVSAAHNRLVVAFRGTTSKLNWKSNLKFHQKVLWITSTGKKRGRSCMERVKNFAAKIPVLNMALPRVHSGFWAAYASVRSELKEVIRLVLDENPGVSVYVTGHSMGGSLAILAAYDLAVNLSMKVNMYNFGGPRVGNPSFVRLYDKCVPTSYRIVMDGDIVPGVPDFWGLYQHAGTEISIDLEGNLIVDPSFVEKKLHVSSKRQVATHPTHVYRSSMAKCLDNLLNVEE</sequence>
<dbReference type="InterPro" id="IPR047843">
    <property type="entry name" value="WLS-like_TM"/>
</dbReference>
<keyword evidence="4 6" id="KW-0472">Membrane</keyword>
<evidence type="ECO:0008006" key="11">
    <source>
        <dbReference type="Google" id="ProtNLM"/>
    </source>
</evidence>